<dbReference type="CDD" id="cd01185">
    <property type="entry name" value="INTN1_C_like"/>
    <property type="match status" value="1"/>
</dbReference>
<name>A0A5C4SF57_9FLAO</name>
<dbReference type="PANTHER" id="PTHR30349">
    <property type="entry name" value="PHAGE INTEGRASE-RELATED"/>
    <property type="match status" value="1"/>
</dbReference>
<dbReference type="GO" id="GO:0006310">
    <property type="term" value="P:DNA recombination"/>
    <property type="evidence" value="ECO:0007669"/>
    <property type="project" value="UniProtKB-KW"/>
</dbReference>
<dbReference type="InterPro" id="IPR025269">
    <property type="entry name" value="SAM-like_dom"/>
</dbReference>
<dbReference type="Proteomes" id="UP000308713">
    <property type="component" value="Unassembled WGS sequence"/>
</dbReference>
<dbReference type="Pfam" id="PF13102">
    <property type="entry name" value="Phage_int_SAM_5"/>
    <property type="match status" value="1"/>
</dbReference>
<gene>
    <name evidence="5" type="ORF">FGF67_16055</name>
</gene>
<dbReference type="InterPro" id="IPR011010">
    <property type="entry name" value="DNA_brk_join_enz"/>
</dbReference>
<organism evidence="5 6">
    <name type="scientific">Allotamlana fucoidanivorans</name>
    <dbReference type="NCBI Taxonomy" id="2583814"/>
    <lineage>
        <taxon>Bacteria</taxon>
        <taxon>Pseudomonadati</taxon>
        <taxon>Bacteroidota</taxon>
        <taxon>Flavobacteriia</taxon>
        <taxon>Flavobacteriales</taxon>
        <taxon>Flavobacteriaceae</taxon>
        <taxon>Allotamlana</taxon>
    </lineage>
</organism>
<reference evidence="5 6" key="1">
    <citation type="submission" date="2019-05" db="EMBL/GenBank/DDBJ databases">
        <title>Tamlana fucoidanivorans sp. nov., isolated from the surface of algae collected from Fujian province in China.</title>
        <authorList>
            <person name="Li J."/>
        </authorList>
    </citation>
    <scope>NUCLEOTIDE SEQUENCE [LARGE SCALE GENOMIC DNA]</scope>
    <source>
        <strain evidence="5 6">CW2-9</strain>
    </source>
</reference>
<dbReference type="InterPro" id="IPR013762">
    <property type="entry name" value="Integrase-like_cat_sf"/>
</dbReference>
<dbReference type="AlphaFoldDB" id="A0A5C4SF57"/>
<accession>A0A5C4SF57</accession>
<dbReference type="Gene3D" id="1.10.150.130">
    <property type="match status" value="1"/>
</dbReference>
<dbReference type="SUPFAM" id="SSF56349">
    <property type="entry name" value="DNA breaking-rejoining enzymes"/>
    <property type="match status" value="1"/>
</dbReference>
<dbReference type="GO" id="GO:0003677">
    <property type="term" value="F:DNA binding"/>
    <property type="evidence" value="ECO:0007669"/>
    <property type="project" value="UniProtKB-KW"/>
</dbReference>
<keyword evidence="3" id="KW-0233">DNA recombination</keyword>
<proteinExistence type="inferred from homology"/>
<dbReference type="OrthoDB" id="1493636at2"/>
<evidence type="ECO:0000256" key="2">
    <source>
        <dbReference type="ARBA" id="ARBA00023125"/>
    </source>
</evidence>
<feature type="domain" description="Tyr recombinase" evidence="4">
    <location>
        <begin position="211"/>
        <end position="399"/>
    </location>
</feature>
<dbReference type="Pfam" id="PF00589">
    <property type="entry name" value="Phage_integrase"/>
    <property type="match status" value="1"/>
</dbReference>
<dbReference type="InterPro" id="IPR002104">
    <property type="entry name" value="Integrase_catalytic"/>
</dbReference>
<protein>
    <submittedName>
        <fullName evidence="5">Integrase</fullName>
    </submittedName>
</protein>
<dbReference type="PANTHER" id="PTHR30349:SF64">
    <property type="entry name" value="PROPHAGE INTEGRASE INTD-RELATED"/>
    <property type="match status" value="1"/>
</dbReference>
<dbReference type="InterPro" id="IPR010998">
    <property type="entry name" value="Integrase_recombinase_N"/>
</dbReference>
<dbReference type="Gene3D" id="1.10.443.10">
    <property type="entry name" value="Intergrase catalytic core"/>
    <property type="match status" value="1"/>
</dbReference>
<keyword evidence="6" id="KW-1185">Reference proteome</keyword>
<sequence>MSIYVRFWDSKRIDQKTKTGISVIYNDWSERKQRIKVKPTKDNDADYLNNNLDELEKFVIRKYNRNFSSGEFISKTWLKETVKEFHGRVDSNEEHKAYLVSWVEKFVTEAPSRLYRGKQIKPRSVKNYTTTLNKLKDFEKYQKKRYRFEELDLSFHKDLINYCRNEEKLNDNSIGNIISRVKTFCREIELEGYPISPQYKSSNFHTPKNETFDTYLNEDEINKIFKHDFSDNERLDNVRDLFIIGLRTGLRVSDFLRIESENILGNVINITTLKTQQNLTIPIHPQFQTILDKRGGAFPKKISDQKFNKYIKEVCKEAEIDTPTYGSGQKENEKKKSLGVFPKHQLIGSHCCRRSFASNLFAAGIETSVIMKATGHKTESQFIKYIKLTQNEHIKKLSEYWSNQDK</sequence>
<evidence type="ECO:0000313" key="6">
    <source>
        <dbReference type="Proteomes" id="UP000308713"/>
    </source>
</evidence>
<dbReference type="PROSITE" id="PS51898">
    <property type="entry name" value="TYR_RECOMBINASE"/>
    <property type="match status" value="1"/>
</dbReference>
<dbReference type="GO" id="GO:0015074">
    <property type="term" value="P:DNA integration"/>
    <property type="evidence" value="ECO:0007669"/>
    <property type="project" value="InterPro"/>
</dbReference>
<dbReference type="EMBL" id="VDCS01000021">
    <property type="protein sequence ID" value="TNJ41345.1"/>
    <property type="molecule type" value="Genomic_DNA"/>
</dbReference>
<evidence type="ECO:0000256" key="3">
    <source>
        <dbReference type="ARBA" id="ARBA00023172"/>
    </source>
</evidence>
<comment type="similarity">
    <text evidence="1">Belongs to the 'phage' integrase family.</text>
</comment>
<keyword evidence="2" id="KW-0238">DNA-binding</keyword>
<dbReference type="InterPro" id="IPR050090">
    <property type="entry name" value="Tyrosine_recombinase_XerCD"/>
</dbReference>
<evidence type="ECO:0000313" key="5">
    <source>
        <dbReference type="EMBL" id="TNJ41345.1"/>
    </source>
</evidence>
<dbReference type="RefSeq" id="WP_139698782.1">
    <property type="nucleotide sequence ID" value="NZ_CP074074.1"/>
</dbReference>
<evidence type="ECO:0000256" key="1">
    <source>
        <dbReference type="ARBA" id="ARBA00008857"/>
    </source>
</evidence>
<evidence type="ECO:0000259" key="4">
    <source>
        <dbReference type="PROSITE" id="PS51898"/>
    </source>
</evidence>
<comment type="caution">
    <text evidence="5">The sequence shown here is derived from an EMBL/GenBank/DDBJ whole genome shotgun (WGS) entry which is preliminary data.</text>
</comment>